<dbReference type="GeneID" id="19191238"/>
<dbReference type="RefSeq" id="XP_007745311.1">
    <property type="nucleotide sequence ID" value="XM_007747121.1"/>
</dbReference>
<reference evidence="4 5" key="1">
    <citation type="submission" date="2013-03" db="EMBL/GenBank/DDBJ databases">
        <title>The Genome Sequence of Cladophialophora psammophila CBS 110553.</title>
        <authorList>
            <consortium name="The Broad Institute Genomics Platform"/>
            <person name="Cuomo C."/>
            <person name="de Hoog S."/>
            <person name="Gorbushina A."/>
            <person name="Walker B."/>
            <person name="Young S.K."/>
            <person name="Zeng Q."/>
            <person name="Gargeya S."/>
            <person name="Fitzgerald M."/>
            <person name="Haas B."/>
            <person name="Abouelleil A."/>
            <person name="Allen A.W."/>
            <person name="Alvarado L."/>
            <person name="Arachchi H.M."/>
            <person name="Berlin A.M."/>
            <person name="Chapman S.B."/>
            <person name="Gainer-Dewar J."/>
            <person name="Goldberg J."/>
            <person name="Griggs A."/>
            <person name="Gujja S."/>
            <person name="Hansen M."/>
            <person name="Howarth C."/>
            <person name="Imamovic A."/>
            <person name="Ireland A."/>
            <person name="Larimer J."/>
            <person name="McCowan C."/>
            <person name="Murphy C."/>
            <person name="Pearson M."/>
            <person name="Poon T.W."/>
            <person name="Priest M."/>
            <person name="Roberts A."/>
            <person name="Saif S."/>
            <person name="Shea T."/>
            <person name="Sisk P."/>
            <person name="Sykes S."/>
            <person name="Wortman J."/>
            <person name="Nusbaum C."/>
            <person name="Birren B."/>
        </authorList>
    </citation>
    <scope>NUCLEOTIDE SEQUENCE [LARGE SCALE GENOMIC DNA]</scope>
    <source>
        <strain evidence="4 5">CBS 110553</strain>
    </source>
</reference>
<evidence type="ECO:0000313" key="5">
    <source>
        <dbReference type="Proteomes" id="UP000019471"/>
    </source>
</evidence>
<dbReference type="SUPFAM" id="SSF54427">
    <property type="entry name" value="NTF2-like"/>
    <property type="match status" value="1"/>
</dbReference>
<keyword evidence="1" id="KW-0285">Flavoprotein</keyword>
<dbReference type="GO" id="GO:0050661">
    <property type="term" value="F:NADP binding"/>
    <property type="evidence" value="ECO:0007669"/>
    <property type="project" value="InterPro"/>
</dbReference>
<dbReference type="Pfam" id="PF00743">
    <property type="entry name" value="FMO-like"/>
    <property type="match status" value="1"/>
</dbReference>
<dbReference type="Proteomes" id="UP000019471">
    <property type="component" value="Unassembled WGS sequence"/>
</dbReference>
<dbReference type="SUPFAM" id="SSF51905">
    <property type="entry name" value="FAD/NAD(P)-binding domain"/>
    <property type="match status" value="1"/>
</dbReference>
<gene>
    <name evidence="4" type="ORF">A1O5_06528</name>
</gene>
<dbReference type="OrthoDB" id="74360at2759"/>
<dbReference type="HOGENOM" id="CLU_015676_1_0_1"/>
<dbReference type="GO" id="GO:0004499">
    <property type="term" value="F:N,N-dimethylaniline monooxygenase activity"/>
    <property type="evidence" value="ECO:0007669"/>
    <property type="project" value="InterPro"/>
</dbReference>
<keyword evidence="5" id="KW-1185">Reference proteome</keyword>
<dbReference type="GO" id="GO:0050660">
    <property type="term" value="F:flavin adenine dinucleotide binding"/>
    <property type="evidence" value="ECO:0007669"/>
    <property type="project" value="InterPro"/>
</dbReference>
<dbReference type="AlphaFoldDB" id="W9XJC6"/>
<keyword evidence="3" id="KW-0560">Oxidoreductase</keyword>
<dbReference type="PANTHER" id="PTHR43539:SF68">
    <property type="entry name" value="FLAVIN-BINDING MONOOXYGENASE-LIKE PROTEIN (AFU_ORTHOLOGUE AFUA_4G09220)"/>
    <property type="match status" value="1"/>
</dbReference>
<name>W9XJC6_9EURO</name>
<dbReference type="InterPro" id="IPR032710">
    <property type="entry name" value="NTF2-like_dom_sf"/>
</dbReference>
<dbReference type="InterPro" id="IPR050982">
    <property type="entry name" value="Auxin_biosynth/cation_transpt"/>
</dbReference>
<dbReference type="EMBL" id="AMGX01000009">
    <property type="protein sequence ID" value="EXJ70459.1"/>
    <property type="molecule type" value="Genomic_DNA"/>
</dbReference>
<proteinExistence type="predicted"/>
<comment type="caution">
    <text evidence="4">The sequence shown here is derived from an EMBL/GenBank/DDBJ whole genome shotgun (WGS) entry which is preliminary data.</text>
</comment>
<protein>
    <recommendedName>
        <fullName evidence="6">FAD/NAD(P)-binding domain-containing protein</fullName>
    </recommendedName>
</protein>
<organism evidence="4 5">
    <name type="scientific">Cladophialophora psammophila CBS 110553</name>
    <dbReference type="NCBI Taxonomy" id="1182543"/>
    <lineage>
        <taxon>Eukaryota</taxon>
        <taxon>Fungi</taxon>
        <taxon>Dikarya</taxon>
        <taxon>Ascomycota</taxon>
        <taxon>Pezizomycotina</taxon>
        <taxon>Eurotiomycetes</taxon>
        <taxon>Chaetothyriomycetidae</taxon>
        <taxon>Chaetothyriales</taxon>
        <taxon>Herpotrichiellaceae</taxon>
        <taxon>Cladophialophora</taxon>
    </lineage>
</organism>
<dbReference type="InterPro" id="IPR020946">
    <property type="entry name" value="Flavin_mOase-like"/>
</dbReference>
<evidence type="ECO:0000256" key="3">
    <source>
        <dbReference type="ARBA" id="ARBA00023002"/>
    </source>
</evidence>
<evidence type="ECO:0000256" key="1">
    <source>
        <dbReference type="ARBA" id="ARBA00022630"/>
    </source>
</evidence>
<evidence type="ECO:0000313" key="4">
    <source>
        <dbReference type="EMBL" id="EXJ70459.1"/>
    </source>
</evidence>
<dbReference type="PANTHER" id="PTHR43539">
    <property type="entry name" value="FLAVIN-BINDING MONOOXYGENASE-LIKE PROTEIN (AFU_ORTHOLOGUE AFUA_4G09220)"/>
    <property type="match status" value="1"/>
</dbReference>
<sequence>MSVQVQSATDPGLTLSKDRCEPGSVNIPLCKWPKTAESTSVDADAVAAKIVESVNTALKNDDTKSIAELFLEDGYWRDHLGLSWDLHTIKGKDKLTSFLADNGCPLAKLEIDKTTAYRSPQLGSFDGTGDVKGIQFFFNFTSKVGTGQGVARLAERDGQWKIFTFFTTLREIAGHEENTGPRRPKGVEHGEKINRKNWQERRRKEIELKDRDPVVMIVGEYKPTTSDQCAGQAGLTVAARLKMLGIDTLIIDTENTIGDNWRRRYHQLVLHDPVWYDHMPYLSFPPNWPIFTPKDKLAEFFESYAKLMELNVWVKTSIESSSWDEGKKLWTVTIKRTKEDGTETRTLHPKHVIQCTGHSGKKNYPTVKGMDGFKGDVLCHSSEFKGARPDGKGKKAVVVGSCNSGHDISQDFYENGYDVTMVQRSTTCVISSEAITEIALAGLYDENGPPVDDADLFLHSLPSEVLKALQVKVTELQNRHDAKILEGLQKVGFKIDQGPDGAGLFMKYFQRGGGYYINVSASQSIIDGKIKIKQGQEIDEILPHGLRFADGSELEADEIVFATGYKNMRTTARDIFGDEVADRVGDVWGFDAEGEMRTIWRRSGHPGFWFHGGNLALCRYYSKLLALQLQALEEGIAKY</sequence>
<evidence type="ECO:0000256" key="2">
    <source>
        <dbReference type="ARBA" id="ARBA00022827"/>
    </source>
</evidence>
<dbReference type="InterPro" id="IPR036188">
    <property type="entry name" value="FAD/NAD-bd_sf"/>
</dbReference>
<dbReference type="Gene3D" id="3.50.50.60">
    <property type="entry name" value="FAD/NAD(P)-binding domain"/>
    <property type="match status" value="1"/>
</dbReference>
<keyword evidence="2" id="KW-0274">FAD</keyword>
<evidence type="ECO:0008006" key="6">
    <source>
        <dbReference type="Google" id="ProtNLM"/>
    </source>
</evidence>
<accession>W9XJC6</accession>
<dbReference type="eggNOG" id="KOG1399">
    <property type="taxonomic scope" value="Eukaryota"/>
</dbReference>